<dbReference type="OrthoDB" id="10365885at2759"/>
<dbReference type="Proteomes" id="UP001152798">
    <property type="component" value="Chromosome 5"/>
</dbReference>
<name>A0A9P0HGR1_NEZVI</name>
<keyword evidence="1" id="KW-0175">Coiled coil</keyword>
<accession>A0A9P0HGR1</accession>
<dbReference type="EMBL" id="OV725081">
    <property type="protein sequence ID" value="CAH1401497.1"/>
    <property type="molecule type" value="Genomic_DNA"/>
</dbReference>
<reference evidence="3" key="1">
    <citation type="submission" date="2022-01" db="EMBL/GenBank/DDBJ databases">
        <authorList>
            <person name="King R."/>
        </authorList>
    </citation>
    <scope>NUCLEOTIDE SEQUENCE</scope>
</reference>
<proteinExistence type="predicted"/>
<evidence type="ECO:0000313" key="3">
    <source>
        <dbReference type="EMBL" id="CAH1401497.1"/>
    </source>
</evidence>
<evidence type="ECO:0000313" key="4">
    <source>
        <dbReference type="Proteomes" id="UP001152798"/>
    </source>
</evidence>
<feature type="coiled-coil region" evidence="1">
    <location>
        <begin position="149"/>
        <end position="215"/>
    </location>
</feature>
<gene>
    <name evidence="3" type="ORF">NEZAVI_LOCUS10507</name>
</gene>
<dbReference type="AlphaFoldDB" id="A0A9P0HGR1"/>
<keyword evidence="4" id="KW-1185">Reference proteome</keyword>
<feature type="region of interest" description="Disordered" evidence="2">
    <location>
        <begin position="27"/>
        <end position="52"/>
    </location>
</feature>
<sequence length="270" mass="31730">MKEEIKESIIIDGTDSKESFNKEGVEEGLLSQQSNGTIEGTEENGSPNNKLGNLVKDIRKNMNTLDESIQLSHYTERMIFQNELQLLIDKHLLDFELDREKCKNARLKRMNDVNRSVNTLPRTENDEIKYLRKKCQNLTSVMRKRSCHINKALAQIKDLKNDKENLKQQLEEKDLKIKEINDNYSRQLIEMKEKVKKVKEEAEKEKKKYIQSNLQIALQEQIKQNKQLMYNNCQLKTQIAQSKTIDKFNISTQVFEIDISRNMYREDVSG</sequence>
<evidence type="ECO:0000256" key="2">
    <source>
        <dbReference type="SAM" id="MobiDB-lite"/>
    </source>
</evidence>
<feature type="compositionally biased region" description="Polar residues" evidence="2">
    <location>
        <begin position="30"/>
        <end position="51"/>
    </location>
</feature>
<organism evidence="3 4">
    <name type="scientific">Nezara viridula</name>
    <name type="common">Southern green stink bug</name>
    <name type="synonym">Cimex viridulus</name>
    <dbReference type="NCBI Taxonomy" id="85310"/>
    <lineage>
        <taxon>Eukaryota</taxon>
        <taxon>Metazoa</taxon>
        <taxon>Ecdysozoa</taxon>
        <taxon>Arthropoda</taxon>
        <taxon>Hexapoda</taxon>
        <taxon>Insecta</taxon>
        <taxon>Pterygota</taxon>
        <taxon>Neoptera</taxon>
        <taxon>Paraneoptera</taxon>
        <taxon>Hemiptera</taxon>
        <taxon>Heteroptera</taxon>
        <taxon>Panheteroptera</taxon>
        <taxon>Pentatomomorpha</taxon>
        <taxon>Pentatomoidea</taxon>
        <taxon>Pentatomidae</taxon>
        <taxon>Pentatominae</taxon>
        <taxon>Nezara</taxon>
    </lineage>
</organism>
<protein>
    <submittedName>
        <fullName evidence="3">Uncharacterized protein</fullName>
    </submittedName>
</protein>
<evidence type="ECO:0000256" key="1">
    <source>
        <dbReference type="SAM" id="Coils"/>
    </source>
</evidence>